<evidence type="ECO:0000313" key="2">
    <source>
        <dbReference type="EMBL" id="EFQ97228.1"/>
    </source>
</evidence>
<dbReference type="EMBL" id="DS989822">
    <property type="protein sequence ID" value="EFQ97228.1"/>
    <property type="molecule type" value="Genomic_DNA"/>
</dbReference>
<name>E5QYD6_ARTGP</name>
<keyword evidence="1" id="KW-0732">Signal</keyword>
<accession>E5QYD6</accession>
<organism evidence="3">
    <name type="scientific">Arthroderma gypseum (strain ATCC MYA-4604 / CBS 118893)</name>
    <name type="common">Microsporum gypseum</name>
    <dbReference type="NCBI Taxonomy" id="535722"/>
    <lineage>
        <taxon>Eukaryota</taxon>
        <taxon>Fungi</taxon>
        <taxon>Dikarya</taxon>
        <taxon>Ascomycota</taxon>
        <taxon>Pezizomycotina</taxon>
        <taxon>Eurotiomycetes</taxon>
        <taxon>Eurotiomycetidae</taxon>
        <taxon>Onygenales</taxon>
        <taxon>Arthrodermataceae</taxon>
        <taxon>Nannizzia</taxon>
    </lineage>
</organism>
<protein>
    <submittedName>
        <fullName evidence="2">Uncharacterized protein</fullName>
    </submittedName>
</protein>
<keyword evidence="3" id="KW-1185">Reference proteome</keyword>
<dbReference type="InParanoid" id="E5QYD6"/>
<gene>
    <name evidence="2" type="ORF">MGYG_00270</name>
</gene>
<sequence>MKFSIVFFSPLLALASPAFSPASLHGQGAKVARGENYCCNSNVFFIKHAQRLAADTEVSGRLMGVQRPVESG</sequence>
<dbReference type="OrthoDB" id="10581156at2759"/>
<dbReference type="Proteomes" id="UP000002669">
    <property type="component" value="Unassembled WGS sequence"/>
</dbReference>
<feature type="chain" id="PRO_5013084776" evidence="1">
    <location>
        <begin position="16"/>
        <end position="72"/>
    </location>
</feature>
<feature type="signal peptide" evidence="1">
    <location>
        <begin position="1"/>
        <end position="15"/>
    </location>
</feature>
<evidence type="ECO:0000313" key="3">
    <source>
        <dbReference type="Proteomes" id="UP000002669"/>
    </source>
</evidence>
<dbReference type="AlphaFoldDB" id="E5QYD6"/>
<dbReference type="VEuPathDB" id="FungiDB:MGYG_00270"/>
<proteinExistence type="predicted"/>
<evidence type="ECO:0000256" key="1">
    <source>
        <dbReference type="SAM" id="SignalP"/>
    </source>
</evidence>
<reference evidence="3" key="1">
    <citation type="journal article" date="2012" name="MBio">
        <title>Comparative genome analysis of Trichophyton rubrum and related dermatophytes reveals candidate genes involved in infection.</title>
        <authorList>
            <person name="Martinez D.A."/>
            <person name="Oliver B.G."/>
            <person name="Graeser Y."/>
            <person name="Goldberg J.M."/>
            <person name="Li W."/>
            <person name="Martinez-Rossi N.M."/>
            <person name="Monod M."/>
            <person name="Shelest E."/>
            <person name="Barton R.C."/>
            <person name="Birch E."/>
            <person name="Brakhage A.A."/>
            <person name="Chen Z."/>
            <person name="Gurr S.J."/>
            <person name="Heiman D."/>
            <person name="Heitman J."/>
            <person name="Kosti I."/>
            <person name="Rossi A."/>
            <person name="Saif S."/>
            <person name="Samalova M."/>
            <person name="Saunders C.W."/>
            <person name="Shea T."/>
            <person name="Summerbell R.C."/>
            <person name="Xu J."/>
            <person name="Young S."/>
            <person name="Zeng Q."/>
            <person name="Birren B.W."/>
            <person name="Cuomo C.A."/>
            <person name="White T.C."/>
        </authorList>
    </citation>
    <scope>NUCLEOTIDE SEQUENCE [LARGE SCALE GENOMIC DNA]</scope>
    <source>
        <strain evidence="3">ATCC MYA-4604 / CBS 118893</strain>
    </source>
</reference>
<dbReference type="GeneID" id="10031492"/>
<dbReference type="HOGENOM" id="CLU_2721731_0_0_1"/>
<dbReference type="RefSeq" id="XP_003176180.1">
    <property type="nucleotide sequence ID" value="XM_003176132.1"/>
</dbReference>